<feature type="coiled-coil region" evidence="1">
    <location>
        <begin position="247"/>
        <end position="326"/>
    </location>
</feature>
<evidence type="ECO:0000313" key="4">
    <source>
        <dbReference type="EMBL" id="GLO33902.1"/>
    </source>
</evidence>
<dbReference type="PANTHER" id="PTHR43861:SF6">
    <property type="entry name" value="METHYLTRANSFERASE TYPE 11"/>
    <property type="match status" value="1"/>
</dbReference>
<protein>
    <recommendedName>
        <fullName evidence="6">Methyltransferase type 12</fullName>
    </recommendedName>
</protein>
<dbReference type="Gene3D" id="3.40.50.2000">
    <property type="entry name" value="Glycogen Phosphorylase B"/>
    <property type="match status" value="2"/>
</dbReference>
<dbReference type="InterPro" id="IPR055259">
    <property type="entry name" value="YkvP/CgeB_Glyco_trans-like"/>
</dbReference>
<name>A0AA37VS00_PSEPU</name>
<feature type="coiled-coil region" evidence="1">
    <location>
        <begin position="866"/>
        <end position="942"/>
    </location>
</feature>
<gene>
    <name evidence="4" type="ORF">PPUN14671_07350</name>
</gene>
<dbReference type="RefSeq" id="WP_284355235.1">
    <property type="nucleotide sequence ID" value="NZ_BSKF01000007.1"/>
</dbReference>
<feature type="domain" description="Methyltransferase type 11" evidence="2">
    <location>
        <begin position="59"/>
        <end position="158"/>
    </location>
</feature>
<feature type="coiled-coil region" evidence="1">
    <location>
        <begin position="362"/>
        <end position="780"/>
    </location>
</feature>
<accession>A0AA37VS00</accession>
<dbReference type="SUPFAM" id="SSF53335">
    <property type="entry name" value="S-adenosyl-L-methionine-dependent methyltransferases"/>
    <property type="match status" value="1"/>
</dbReference>
<reference evidence="4" key="1">
    <citation type="submission" date="2023-01" db="EMBL/GenBank/DDBJ databases">
        <title>Whole-genome sequence of Pseudomonas putida NBRC 14671.</title>
        <authorList>
            <person name="Morohoshi T."/>
            <person name="Someya N."/>
        </authorList>
    </citation>
    <scope>NUCLEOTIDE SEQUENCE</scope>
    <source>
        <strain evidence="4">NBRC 14671</strain>
    </source>
</reference>
<evidence type="ECO:0000313" key="5">
    <source>
        <dbReference type="Proteomes" id="UP001161257"/>
    </source>
</evidence>
<dbReference type="InterPro" id="IPR013216">
    <property type="entry name" value="Methyltransf_11"/>
</dbReference>
<feature type="coiled-coil region" evidence="1">
    <location>
        <begin position="976"/>
        <end position="1055"/>
    </location>
</feature>
<keyword evidence="1" id="KW-0175">Coiled coil</keyword>
<dbReference type="EMBL" id="BSKJ01000001">
    <property type="protein sequence ID" value="GLO33902.1"/>
    <property type="molecule type" value="Genomic_DNA"/>
</dbReference>
<evidence type="ECO:0000259" key="2">
    <source>
        <dbReference type="Pfam" id="PF08241"/>
    </source>
</evidence>
<dbReference type="GO" id="GO:0008757">
    <property type="term" value="F:S-adenosylmethionine-dependent methyltransferase activity"/>
    <property type="evidence" value="ECO:0007669"/>
    <property type="project" value="InterPro"/>
</dbReference>
<evidence type="ECO:0000256" key="1">
    <source>
        <dbReference type="SAM" id="Coils"/>
    </source>
</evidence>
<evidence type="ECO:0008006" key="6">
    <source>
        <dbReference type="Google" id="ProtNLM"/>
    </source>
</evidence>
<dbReference type="SUPFAM" id="SSF53756">
    <property type="entry name" value="UDP-Glycosyltransferase/glycogen phosphorylase"/>
    <property type="match status" value="1"/>
</dbReference>
<dbReference type="PANTHER" id="PTHR43861">
    <property type="entry name" value="TRANS-ACONITATE 2-METHYLTRANSFERASE-RELATED"/>
    <property type="match status" value="1"/>
</dbReference>
<organism evidence="4 5">
    <name type="scientific">Pseudomonas putida</name>
    <name type="common">Arthrobacter siderocapsulatus</name>
    <dbReference type="NCBI Taxonomy" id="303"/>
    <lineage>
        <taxon>Bacteria</taxon>
        <taxon>Pseudomonadati</taxon>
        <taxon>Pseudomonadota</taxon>
        <taxon>Gammaproteobacteria</taxon>
        <taxon>Pseudomonadales</taxon>
        <taxon>Pseudomonadaceae</taxon>
        <taxon>Pseudomonas</taxon>
    </lineage>
</organism>
<evidence type="ECO:0000259" key="3">
    <source>
        <dbReference type="Pfam" id="PF13524"/>
    </source>
</evidence>
<dbReference type="Pfam" id="PF13692">
    <property type="entry name" value="Glyco_trans_1_4"/>
    <property type="match status" value="1"/>
</dbReference>
<feature type="coiled-coil region" evidence="1">
    <location>
        <begin position="1114"/>
        <end position="1155"/>
    </location>
</feature>
<feature type="domain" description="Spore protein YkvP/CgeB glycosyl transferase-like" evidence="3">
    <location>
        <begin position="1454"/>
        <end position="1565"/>
    </location>
</feature>
<dbReference type="CDD" id="cd03801">
    <property type="entry name" value="GT4_PimA-like"/>
    <property type="match status" value="1"/>
</dbReference>
<dbReference type="Pfam" id="PF13524">
    <property type="entry name" value="Glyco_trans_1_2"/>
    <property type="match status" value="1"/>
</dbReference>
<proteinExistence type="predicted"/>
<dbReference type="Gene3D" id="3.40.50.150">
    <property type="entry name" value="Vaccinia Virus protein VP39"/>
    <property type="match status" value="1"/>
</dbReference>
<dbReference type="Pfam" id="PF08241">
    <property type="entry name" value="Methyltransf_11"/>
    <property type="match status" value="1"/>
</dbReference>
<dbReference type="CDD" id="cd02440">
    <property type="entry name" value="AdoMet_MTases"/>
    <property type="match status" value="1"/>
</dbReference>
<dbReference type="Proteomes" id="UP001161257">
    <property type="component" value="Unassembled WGS sequence"/>
</dbReference>
<sequence length="2308" mass="258950">MNNPTLEKPTVNTELPSPLADIHDRVMEAYYGKLGDQFMRETQSRIHWICAQVKGRRILDVGCSQGIVPLLLAREGCQVTGVDTSPQAIEEAKGYLSTEPAHIQQNVTYINSDFLALDTLEVEPDTVVISEVLEHLVRPELFVEKAYDLLKQGGRLVITVPFGVNDFIDHKHTFYLMEPFRLLAEYLQIIEVKMLGKWLGIVAVKNEAHKPGTIDSLTVDRVRELEKAFESIERTLRENLGSIGARLADANKKYRSANEQIAQLKPEAQKAEALAKQLQTRDADITTLQQANREILDAKAKRVQELEEIKERLDDANRKYRLATEQLSLLKPEAQKAESLTRQLQDRDAHIVSIEKANREALEASARSIQELDAELDSLKSQLGEANEKCLATAEQYAQLQQQIAVLEEAQGQRDQELDTLQQSLLSLEEQLLATDQQRAVAEELAANETAKIAALQAQHEALESQLLQMTELQAQGQADNTALNETVSGLQEQRNELENQLEVLSEQLVQAQQLNDGHVETITMLRAQQAALQAKLDNQRQAAVELQSQAEQTNAGHVDTITALRAQQAALQAALENQRQAAVELQSQAEQTNAGHVDTITALRAQQTALQAALENQQQAAVELQSQAEQTNAGHLDTITALRAQQTALQAALENQQQAAVELQSHAEQTNAGHVDTITALRAQQTALQAALENQQQAAVELQSHAEQTNADHLDTITGLHAQQTALQAALEDQQQALANAQAKADEANAAYEGTIAALQAQQVELQAELERRAELQTQTEQTNTGHVETITTLRAHQTALEAELEGQAQAMLELREHAELVDASRLETISSLQSRVDELDALIGTAVESRDKTLQANTDYVNTIESLRELQTAMETALENQKQALSILQTESSQDIAEKDECIATLRKRQAELEAELESELEYMNELQAQTQRADAAQAETIALLKARQAELEADLGDQRQAMKQAYAAQAETVTALQNRQTELESQLLEMSEAQARGEREHAAQANTINTLVELRNGLEEQVHALTHANAQAQEAQAEQAEMIASLNQAKDTLVEQLTLETASREATEASLAATNEQWQGLRMQLENELNSSKAGLGAANMKYRAVSTEQIPQLKANLNQLLERSAAQQRKIDELNANLERANTQRHLAEQRLVKTRTSMTYQLGYQIKNSASSLGGLVKLPARLLRLYRKANQQRQQNEQKRIANEPMKALLPPAPAIQDENYLKLPEALPTSEQSRSILLRQADQPASRLKVACVMDEFTFGSYRYECDLMQLTPANWKAELEGFRPELLFIESAWRGKDELWGSKVGHNSQELQDILNWCRQNKVPTVFWNKEDPVHFETFLTTAKQFDHVFTTDIDCIHRYKGALGHDRVYLLPFACQPALHNPIELYERKDAFCFAGAYYARYPERTRDLGNFVCELPKFRPLEIFDRNFGKNDANYQFPEEYQPYIVGTLPFEKIDTAYKGYRYAINLNSIKQSQSMFARRVFELLGCNTITVSNFSRGVRLLFGDLVVTTDNGEEMLRRLQLLAEDPLNSDKLKLAALRKVMQEHTYTQRLEYVLSKVTGTVKAQRLPEIVVVAEAQDRQQFDMLRAHLNRQTYSQVRMVIITDAYQSSIVSDDPRILVLKPAQLKKTSLGELVGNTPWVAGFVPGDYYGPNYLLDLALATRYSQAQVVGKAAHFTCNGQNAQLQSNGLAYRPAQSLSARRSLVATEIVAGQPLRSWLKSLPSLQYTHEQGLAIDPFNYCENGAAQHAVISAKVDDLELNLGMTIDQLQARAQAIAPLEDSHDSPEITGRELAEMFGAKHSKFLNLSVDVDNWRVSSTLADGKHEYVYALKEVSLDQLNLEDRQLKLYLDCTPGLNLQLVVLFLDAEKQRISHVMQHANRNQTSEVPPEAAFVRFGLRAYAAGSSEIKALVLGHRDLQPSEMLGRSKHLVVTNHYPAYADLYRNGFVHSRVMAYQEQNLNVDIFRLRKNEAVSYHEFQNVDVVTGCQATLTKMLESGQYKSVLVHFLDPEMWEVLKRFTHMVKVVVWVHGAEVQPWWRREYNYSDESQLAVAKVESEKRMAFWRETLSNMPANLKLVFVSRYFAEEVMEDVGFRIPEESYEIIHNPIDTDIFDYKKKPENQRFKVLSIRPYASAKYANDLSVAAIKLLSKEPFFEKMEFRMIGDGALFEETLEPLKGFSNVKIERGFLKHNQIAALHKEYGMFLCPTRMDAQGVSRDEAMSSGLIAVTNGVTAIPEFVSNDCGVLAGADDAQGMADGIKRVVDSPELFNKMSAAAHHRVMSQTAKKNIIDKELALIAQ</sequence>
<dbReference type="InterPro" id="IPR029063">
    <property type="entry name" value="SAM-dependent_MTases_sf"/>
</dbReference>
<comment type="caution">
    <text evidence="4">The sequence shown here is derived from an EMBL/GenBank/DDBJ whole genome shotgun (WGS) entry which is preliminary data.</text>
</comment>